<keyword evidence="4 7" id="KW-1133">Transmembrane helix</keyword>
<feature type="transmembrane region" description="Helical" evidence="7">
    <location>
        <begin position="53"/>
        <end position="73"/>
    </location>
</feature>
<name>A0ABY5KXK3_9CELL</name>
<feature type="transmembrane region" description="Helical" evidence="7">
    <location>
        <begin position="168"/>
        <end position="187"/>
    </location>
</feature>
<evidence type="ECO:0000256" key="3">
    <source>
        <dbReference type="ARBA" id="ARBA00022692"/>
    </source>
</evidence>
<keyword evidence="5 7" id="KW-0472">Membrane</keyword>
<comment type="subcellular location">
    <subcellularLocation>
        <location evidence="1">Cell membrane</location>
        <topology evidence="1">Multi-pass membrane protein</topology>
    </subcellularLocation>
</comment>
<dbReference type="PANTHER" id="PTHR39087">
    <property type="entry name" value="UPF0104 MEMBRANE PROTEIN MJ1595"/>
    <property type="match status" value="1"/>
</dbReference>
<proteinExistence type="predicted"/>
<evidence type="ECO:0000313" key="8">
    <source>
        <dbReference type="EMBL" id="UUI75222.1"/>
    </source>
</evidence>
<feature type="transmembrane region" description="Helical" evidence="7">
    <location>
        <begin position="93"/>
        <end position="115"/>
    </location>
</feature>
<dbReference type="PANTHER" id="PTHR39087:SF2">
    <property type="entry name" value="UPF0104 MEMBRANE PROTEIN MJ1595"/>
    <property type="match status" value="1"/>
</dbReference>
<evidence type="ECO:0000313" key="9">
    <source>
        <dbReference type="Proteomes" id="UP001316189"/>
    </source>
</evidence>
<gene>
    <name evidence="8" type="ORF">NP064_15895</name>
</gene>
<protein>
    <submittedName>
        <fullName evidence="8">Flippase-like domain-containing protein</fullName>
    </submittedName>
</protein>
<dbReference type="Pfam" id="PF03706">
    <property type="entry name" value="LPG_synthase_TM"/>
    <property type="match status" value="1"/>
</dbReference>
<evidence type="ECO:0000256" key="1">
    <source>
        <dbReference type="ARBA" id="ARBA00004651"/>
    </source>
</evidence>
<reference evidence="8 9" key="1">
    <citation type="submission" date="2022-07" db="EMBL/GenBank/DDBJ databases">
        <title>Novel species in genus cellulomonas.</title>
        <authorList>
            <person name="Ye L."/>
        </authorList>
    </citation>
    <scope>NUCLEOTIDE SEQUENCE [LARGE SCALE GENOMIC DNA]</scope>
    <source>
        <strain evidence="9">zg-Y338</strain>
    </source>
</reference>
<dbReference type="EMBL" id="CP101988">
    <property type="protein sequence ID" value="UUI75222.1"/>
    <property type="molecule type" value="Genomic_DNA"/>
</dbReference>
<keyword evidence="3 7" id="KW-0812">Transmembrane</keyword>
<feature type="transmembrane region" description="Helical" evidence="7">
    <location>
        <begin position="199"/>
        <end position="226"/>
    </location>
</feature>
<dbReference type="Proteomes" id="UP001316189">
    <property type="component" value="Chromosome"/>
</dbReference>
<feature type="transmembrane region" description="Helical" evidence="7">
    <location>
        <begin position="607"/>
        <end position="630"/>
    </location>
</feature>
<dbReference type="InterPro" id="IPR022791">
    <property type="entry name" value="L-PG_synthase/AglD"/>
</dbReference>
<evidence type="ECO:0000256" key="7">
    <source>
        <dbReference type="SAM" id="Phobius"/>
    </source>
</evidence>
<keyword evidence="2" id="KW-1003">Cell membrane</keyword>
<feature type="region of interest" description="Disordered" evidence="6">
    <location>
        <begin position="1"/>
        <end position="31"/>
    </location>
</feature>
<feature type="transmembrane region" description="Helical" evidence="7">
    <location>
        <begin position="642"/>
        <end position="669"/>
    </location>
</feature>
<feature type="transmembrane region" description="Helical" evidence="7">
    <location>
        <begin position="763"/>
        <end position="782"/>
    </location>
</feature>
<evidence type="ECO:0000256" key="5">
    <source>
        <dbReference type="ARBA" id="ARBA00023136"/>
    </source>
</evidence>
<feature type="transmembrane region" description="Helical" evidence="7">
    <location>
        <begin position="681"/>
        <end position="700"/>
    </location>
</feature>
<evidence type="ECO:0000256" key="6">
    <source>
        <dbReference type="SAM" id="MobiDB-lite"/>
    </source>
</evidence>
<feature type="transmembrane region" description="Helical" evidence="7">
    <location>
        <begin position="732"/>
        <end position="757"/>
    </location>
</feature>
<feature type="transmembrane region" description="Helical" evidence="7">
    <location>
        <begin position="540"/>
        <end position="559"/>
    </location>
</feature>
<evidence type="ECO:0000256" key="2">
    <source>
        <dbReference type="ARBA" id="ARBA00022475"/>
    </source>
</evidence>
<feature type="transmembrane region" description="Helical" evidence="7">
    <location>
        <begin position="571"/>
        <end position="595"/>
    </location>
</feature>
<evidence type="ECO:0000256" key="4">
    <source>
        <dbReference type="ARBA" id="ARBA00022989"/>
    </source>
</evidence>
<organism evidence="8 9">
    <name type="scientific">Cellulomonas chengniuliangii</name>
    <dbReference type="NCBI Taxonomy" id="2968084"/>
    <lineage>
        <taxon>Bacteria</taxon>
        <taxon>Bacillati</taxon>
        <taxon>Actinomycetota</taxon>
        <taxon>Actinomycetes</taxon>
        <taxon>Micrococcales</taxon>
        <taxon>Cellulomonadaceae</taxon>
        <taxon>Cellulomonas</taxon>
    </lineage>
</organism>
<keyword evidence="9" id="KW-1185">Reference proteome</keyword>
<dbReference type="RefSeq" id="WP_227569883.1">
    <property type="nucleotide sequence ID" value="NZ_CP101988.1"/>
</dbReference>
<feature type="transmembrane region" description="Helical" evidence="7">
    <location>
        <begin position="127"/>
        <end position="148"/>
    </location>
</feature>
<feature type="transmembrane region" description="Helical" evidence="7">
    <location>
        <begin position="794"/>
        <end position="814"/>
    </location>
</feature>
<sequence length="839" mass="89111">MPDTPSGALGVSHTPEAEDEQAQSRPSEQQTEVIDGVEISDTPTVRVHHPGDLVGVVTSALGAVLLMVLATYAQNTTTGVAEDVQGFASVLRSILIVPVAVLEGIVTLVVPVAVLTELAVRRLGRQVLEALGAGIAALLLCSAMEWALTTFGTSDLVDGLSVRVGGDWTLTVPGYVALLAGLLTTAGPRGRRKTIRWSWNLLWVAIGVVVITGQVSLPGVMIALLVGRVAGLGMRYLAGVQSERAYGAGLIAGIRRVGFDPERVIRVPEPEPGEERQRIAADAYTRNAEHRLYSLTTTDGRLLDVLAFDGDRQVVGSLSRLWRSLRLRGIDGRSVVSMRQAAERSALLSYAARSAGVRTPQLLRIAEAQDSMLLIQEHLPSAAPLADLKPDEITDEVLEAIWSQLRAAHAAGLAHRALTSDSILVDSLLGQPVVWLVGWETGDVASSELARRMDVTQVIALLALRVGASRAVQSAVAVLPDAEIAAVGPLLQTIALPRQTREEMRQHKDVMAELRSALVKRLPEADVEPTQLVRFGARTLLTIVLTVVAAVIVLTTVNVKEISDAVAQSDWRWSIVAFGLGLFTHFAAALVFVAFSPVRLSIWKATLTQTSAAFVAVAAPAGIGPAALNLRMLTKRGVSTTLAAATVALVQVSQFVVTIVLLLVLSVASGTNQAERFKVPPLAPVIGAVIVVLVAALLLVPSIRQWAMSKVVPTLQQTWPRLIEVVGQPRRLALAFAGNVGMTLGYVFAFEACLAAFGEQLTLIQVALIYLAGNTAGAVVPVPGGIGTIEVSMIALLAGSGVNAGVATSVVLLFRALTYWLRIPIGWVAMRYMQRKGEL</sequence>
<dbReference type="NCBIfam" id="TIGR00374">
    <property type="entry name" value="flippase-like domain"/>
    <property type="match status" value="1"/>
</dbReference>
<accession>A0ABY5KXK3</accession>